<organism evidence="2 3">
    <name type="scientific">Araneus ventricosus</name>
    <name type="common">Orbweaver spider</name>
    <name type="synonym">Epeira ventricosa</name>
    <dbReference type="NCBI Taxonomy" id="182803"/>
    <lineage>
        <taxon>Eukaryota</taxon>
        <taxon>Metazoa</taxon>
        <taxon>Ecdysozoa</taxon>
        <taxon>Arthropoda</taxon>
        <taxon>Chelicerata</taxon>
        <taxon>Arachnida</taxon>
        <taxon>Araneae</taxon>
        <taxon>Araneomorphae</taxon>
        <taxon>Entelegynae</taxon>
        <taxon>Araneoidea</taxon>
        <taxon>Araneidae</taxon>
        <taxon>Araneus</taxon>
    </lineage>
</organism>
<comment type="caution">
    <text evidence="2">The sequence shown here is derived from an EMBL/GenBank/DDBJ whole genome shotgun (WGS) entry which is preliminary data.</text>
</comment>
<feature type="region of interest" description="Disordered" evidence="1">
    <location>
        <begin position="27"/>
        <end position="62"/>
    </location>
</feature>
<proteinExistence type="predicted"/>
<reference evidence="2 3" key="1">
    <citation type="journal article" date="2019" name="Sci. Rep.">
        <title>Orb-weaving spider Araneus ventricosus genome elucidates the spidroin gene catalogue.</title>
        <authorList>
            <person name="Kono N."/>
            <person name="Nakamura H."/>
            <person name="Ohtoshi R."/>
            <person name="Moran D.A.P."/>
            <person name="Shinohara A."/>
            <person name="Yoshida Y."/>
            <person name="Fujiwara M."/>
            <person name="Mori M."/>
            <person name="Tomita M."/>
            <person name="Arakawa K."/>
        </authorList>
    </citation>
    <scope>NUCLEOTIDE SEQUENCE [LARGE SCALE GENOMIC DNA]</scope>
</reference>
<evidence type="ECO:0000313" key="3">
    <source>
        <dbReference type="Proteomes" id="UP000499080"/>
    </source>
</evidence>
<dbReference type="Proteomes" id="UP000499080">
    <property type="component" value="Unassembled WGS sequence"/>
</dbReference>
<protein>
    <submittedName>
        <fullName evidence="2">Uncharacterized protein</fullName>
    </submittedName>
</protein>
<dbReference type="AlphaFoldDB" id="A0A4Y2FLB2"/>
<gene>
    <name evidence="2" type="ORF">AVEN_241505_1</name>
</gene>
<keyword evidence="3" id="KW-1185">Reference proteome</keyword>
<accession>A0A4Y2FLB2</accession>
<name>A0A4Y2FLB2_ARAVE</name>
<evidence type="ECO:0000313" key="2">
    <source>
        <dbReference type="EMBL" id="GBM41356.1"/>
    </source>
</evidence>
<sequence>MVWRESRCHLTDCYFCMTSTVGFSRKSKHTIQYPENSSAPETDLKDFEPQPGPSASTDDDEEYKADLVHRKPHLVTQPVLNDLVRDLELPKSKSQLLGCRLQQWNLLEKGVKISSYRTRQ</sequence>
<dbReference type="EMBL" id="BGPR01000959">
    <property type="protein sequence ID" value="GBM41356.1"/>
    <property type="molecule type" value="Genomic_DNA"/>
</dbReference>
<evidence type="ECO:0000256" key="1">
    <source>
        <dbReference type="SAM" id="MobiDB-lite"/>
    </source>
</evidence>